<dbReference type="PRINTS" id="PR00111">
    <property type="entry name" value="ABHYDROLASE"/>
</dbReference>
<comment type="caution">
    <text evidence="1">The sequence shown here is derived from an EMBL/GenBank/DDBJ whole genome shotgun (WGS) entry which is preliminary data.</text>
</comment>
<dbReference type="Pfam" id="PF00561">
    <property type="entry name" value="Abhydrolase_1"/>
    <property type="match status" value="1"/>
</dbReference>
<dbReference type="PANTHER" id="PTHR43689:SF8">
    <property type="entry name" value="ALPHA_BETA-HYDROLASES SUPERFAMILY PROTEIN"/>
    <property type="match status" value="1"/>
</dbReference>
<reference evidence="1 2" key="1">
    <citation type="submission" date="2016-01" db="EMBL/GenBank/DDBJ databases">
        <title>The new phylogeny of the genus Mycobacterium.</title>
        <authorList>
            <person name="Tarcisio F."/>
            <person name="Conor M."/>
            <person name="Antonella G."/>
            <person name="Elisabetta G."/>
            <person name="Giulia F.S."/>
            <person name="Sara T."/>
            <person name="Anna F."/>
            <person name="Clotilde B."/>
            <person name="Roberto B."/>
            <person name="Veronica D.S."/>
            <person name="Fabio R."/>
            <person name="Monica P."/>
            <person name="Olivier J."/>
            <person name="Enrico T."/>
            <person name="Nicola S."/>
        </authorList>
    </citation>
    <scope>NUCLEOTIDE SEQUENCE [LARGE SCALE GENOMIC DNA]</scope>
    <source>
        <strain evidence="1 2">DSM 44179</strain>
    </source>
</reference>
<gene>
    <name evidence="1" type="ORF">AWC04_07450</name>
</gene>
<proteinExistence type="predicted"/>
<evidence type="ECO:0000313" key="2">
    <source>
        <dbReference type="Proteomes" id="UP000193484"/>
    </source>
</evidence>
<accession>A0A1X1RG53</accession>
<evidence type="ECO:0000313" key="1">
    <source>
        <dbReference type="EMBL" id="ORV05104.1"/>
    </source>
</evidence>
<dbReference type="InterPro" id="IPR029058">
    <property type="entry name" value="AB_hydrolase_fold"/>
</dbReference>
<sequence length="286" mass="30959">MSEPGGTRELQVAGRRTRVTVDGNPDAAPILLIHGLGRSLEDWAPQRGLLSAAHRVIAVELPGFGFSDPLDGPITLPALAEAVQDTLGVLGEDRPVHVVGHSMGGAVSMQLLVDHPDRVATLVLSNSAGFGRGATVLMRTLAVPVLGDGFSRVGARTGLRRFERTIYGDPSHATAARVEHALAINRRPGYRATMLEAIRLMADVRGVREPWRRELLAEVVRHPRPTLALWGDRDRISSVSQLEEIGRVLPHASRRVFAGAGHLPQVEQPERYAATVLEFLAAQPRD</sequence>
<dbReference type="RefSeq" id="WP_085094674.1">
    <property type="nucleotide sequence ID" value="NZ_AP022603.1"/>
</dbReference>
<dbReference type="EMBL" id="LQOJ01000027">
    <property type="protein sequence ID" value="ORV05104.1"/>
    <property type="molecule type" value="Genomic_DNA"/>
</dbReference>
<dbReference type="PANTHER" id="PTHR43689">
    <property type="entry name" value="HYDROLASE"/>
    <property type="match status" value="1"/>
</dbReference>
<dbReference type="GO" id="GO:0003824">
    <property type="term" value="F:catalytic activity"/>
    <property type="evidence" value="ECO:0007669"/>
    <property type="project" value="UniProtKB-ARBA"/>
</dbReference>
<dbReference type="Proteomes" id="UP000193484">
    <property type="component" value="Unassembled WGS sequence"/>
</dbReference>
<name>A0A1X1RG53_MYCFA</name>
<dbReference type="Gene3D" id="3.40.50.1820">
    <property type="entry name" value="alpha/beta hydrolase"/>
    <property type="match status" value="1"/>
</dbReference>
<organism evidence="1 2">
    <name type="scientific">Mycolicibacterium fallax</name>
    <name type="common">Mycobacterium fallax</name>
    <dbReference type="NCBI Taxonomy" id="1793"/>
    <lineage>
        <taxon>Bacteria</taxon>
        <taxon>Bacillati</taxon>
        <taxon>Actinomycetota</taxon>
        <taxon>Actinomycetes</taxon>
        <taxon>Mycobacteriales</taxon>
        <taxon>Mycobacteriaceae</taxon>
        <taxon>Mycolicibacterium</taxon>
    </lineage>
</organism>
<keyword evidence="2" id="KW-1185">Reference proteome</keyword>
<dbReference type="SUPFAM" id="SSF53474">
    <property type="entry name" value="alpha/beta-Hydrolases"/>
    <property type="match status" value="1"/>
</dbReference>
<dbReference type="AlphaFoldDB" id="A0A1X1RG53"/>
<protein>
    <submittedName>
        <fullName evidence="1">Uncharacterized protein</fullName>
    </submittedName>
</protein>
<dbReference type="STRING" id="1793.AWC04_07450"/>
<dbReference type="InterPro" id="IPR000073">
    <property type="entry name" value="AB_hydrolase_1"/>
</dbReference>